<proteinExistence type="predicted"/>
<keyword evidence="2" id="KW-1185">Reference proteome</keyword>
<sequence length="94" mass="10833">MKLAIQLNLFESDERDARPYEELCRQCGIGGALIAISRIKKEELVCKIENKLIMMKWVSDPTTKTDYESFIGCIEEVKEISIEQLRSGSSWYLV</sequence>
<accession>A0A859FI73</accession>
<organism evidence="1 2">
    <name type="scientific">Paenalkalicoccus suaedae</name>
    <dbReference type="NCBI Taxonomy" id="2592382"/>
    <lineage>
        <taxon>Bacteria</taxon>
        <taxon>Bacillati</taxon>
        <taxon>Bacillota</taxon>
        <taxon>Bacilli</taxon>
        <taxon>Bacillales</taxon>
        <taxon>Bacillaceae</taxon>
        <taxon>Paenalkalicoccus</taxon>
    </lineage>
</organism>
<gene>
    <name evidence="1" type="ORF">FLK61_35240</name>
</gene>
<dbReference type="KEGG" id="psua:FLK61_35240"/>
<reference evidence="2" key="1">
    <citation type="submission" date="2019-07" db="EMBL/GenBank/DDBJ databases">
        <title>Bacillus alkalisoli sp. nov. isolated from saline soil.</title>
        <authorList>
            <person name="Sun J.-Q."/>
            <person name="Xu L."/>
        </authorList>
    </citation>
    <scope>NUCLEOTIDE SEQUENCE [LARGE SCALE GENOMIC DNA]</scope>
    <source>
        <strain evidence="2">M4U3P1</strain>
    </source>
</reference>
<dbReference type="RefSeq" id="WP_176009908.1">
    <property type="nucleotide sequence ID" value="NZ_CP041372.2"/>
</dbReference>
<dbReference type="AlphaFoldDB" id="A0A859FI73"/>
<evidence type="ECO:0000313" key="2">
    <source>
        <dbReference type="Proteomes" id="UP000318138"/>
    </source>
</evidence>
<evidence type="ECO:0000313" key="1">
    <source>
        <dbReference type="EMBL" id="QKS71925.1"/>
    </source>
</evidence>
<protein>
    <submittedName>
        <fullName evidence="1">Uncharacterized protein</fullName>
    </submittedName>
</protein>
<dbReference type="EMBL" id="CP041372">
    <property type="protein sequence ID" value="QKS71925.1"/>
    <property type="molecule type" value="Genomic_DNA"/>
</dbReference>
<name>A0A859FI73_9BACI</name>
<dbReference type="Proteomes" id="UP000318138">
    <property type="component" value="Chromosome"/>
</dbReference>